<organism evidence="2 3">
    <name type="scientific">Allokutzneria multivorans</name>
    <dbReference type="NCBI Taxonomy" id="1142134"/>
    <lineage>
        <taxon>Bacteria</taxon>
        <taxon>Bacillati</taxon>
        <taxon>Actinomycetota</taxon>
        <taxon>Actinomycetes</taxon>
        <taxon>Pseudonocardiales</taxon>
        <taxon>Pseudonocardiaceae</taxon>
        <taxon>Allokutzneria</taxon>
    </lineage>
</organism>
<dbReference type="Pfam" id="PF00583">
    <property type="entry name" value="Acetyltransf_1"/>
    <property type="match status" value="1"/>
</dbReference>
<accession>A0ABP7SXU5</accession>
<dbReference type="InterPro" id="IPR016181">
    <property type="entry name" value="Acyl_CoA_acyltransferase"/>
</dbReference>
<evidence type="ECO:0000259" key="1">
    <source>
        <dbReference type="PROSITE" id="PS51186"/>
    </source>
</evidence>
<dbReference type="PROSITE" id="PS51186">
    <property type="entry name" value="GNAT"/>
    <property type="match status" value="1"/>
</dbReference>
<protein>
    <recommendedName>
        <fullName evidence="1">N-acetyltransferase domain-containing protein</fullName>
    </recommendedName>
</protein>
<dbReference type="SUPFAM" id="SSF55729">
    <property type="entry name" value="Acyl-CoA N-acyltransferases (Nat)"/>
    <property type="match status" value="1"/>
</dbReference>
<evidence type="ECO:0000313" key="2">
    <source>
        <dbReference type="EMBL" id="GAA4018048.1"/>
    </source>
</evidence>
<dbReference type="EMBL" id="BAABAL010000017">
    <property type="protein sequence ID" value="GAA4018048.1"/>
    <property type="molecule type" value="Genomic_DNA"/>
</dbReference>
<dbReference type="InterPro" id="IPR000182">
    <property type="entry name" value="GNAT_dom"/>
</dbReference>
<evidence type="ECO:0000313" key="3">
    <source>
        <dbReference type="Proteomes" id="UP001501747"/>
    </source>
</evidence>
<gene>
    <name evidence="2" type="ORF">GCM10022247_46860</name>
</gene>
<sequence length="199" mass="21405">MAIRPYRPSDFDAVHLICKATADAGVPMTGLPDPDIVGHCFAGPYVTFEPELASVHEDEQGVAGYVIAALDSTAFEARWRAEWSPRFIESHPPPSVSAEPEADAWLRELLHNPSSPAAVEFPDHPSHLHIDLLARARGAGVGRRLLDALFDSLRAKGSPGVHLLVGQTNTAAISFYRAVGFTELTTSVPGLAAFGMRLD</sequence>
<name>A0ABP7SXU5_9PSEU</name>
<feature type="domain" description="N-acetyltransferase" evidence="1">
    <location>
        <begin position="63"/>
        <end position="199"/>
    </location>
</feature>
<dbReference type="Gene3D" id="3.40.630.30">
    <property type="match status" value="1"/>
</dbReference>
<reference evidence="3" key="1">
    <citation type="journal article" date="2019" name="Int. J. Syst. Evol. Microbiol.">
        <title>The Global Catalogue of Microorganisms (GCM) 10K type strain sequencing project: providing services to taxonomists for standard genome sequencing and annotation.</title>
        <authorList>
            <consortium name="The Broad Institute Genomics Platform"/>
            <consortium name="The Broad Institute Genome Sequencing Center for Infectious Disease"/>
            <person name="Wu L."/>
            <person name="Ma J."/>
        </authorList>
    </citation>
    <scope>NUCLEOTIDE SEQUENCE [LARGE SCALE GENOMIC DNA]</scope>
    <source>
        <strain evidence="3">JCM 17342</strain>
    </source>
</reference>
<dbReference type="CDD" id="cd04301">
    <property type="entry name" value="NAT_SF"/>
    <property type="match status" value="1"/>
</dbReference>
<keyword evidence="3" id="KW-1185">Reference proteome</keyword>
<dbReference type="RefSeq" id="WP_344878274.1">
    <property type="nucleotide sequence ID" value="NZ_BAABAL010000017.1"/>
</dbReference>
<proteinExistence type="predicted"/>
<dbReference type="PANTHER" id="PTHR13170">
    <property type="entry name" value="O-GLCNACASE"/>
    <property type="match status" value="1"/>
</dbReference>
<dbReference type="Proteomes" id="UP001501747">
    <property type="component" value="Unassembled WGS sequence"/>
</dbReference>
<dbReference type="PANTHER" id="PTHR13170:SF16">
    <property type="entry name" value="PROTEIN O-GLCNACASE"/>
    <property type="match status" value="1"/>
</dbReference>
<dbReference type="InterPro" id="IPR051822">
    <property type="entry name" value="Glycosyl_Hydrolase_84"/>
</dbReference>
<comment type="caution">
    <text evidence="2">The sequence shown here is derived from an EMBL/GenBank/DDBJ whole genome shotgun (WGS) entry which is preliminary data.</text>
</comment>